<comment type="caution">
    <text evidence="14">The sequence shown here is derived from an EMBL/GenBank/DDBJ whole genome shotgun (WGS) entry which is preliminary data.</text>
</comment>
<dbReference type="GO" id="GO:0003848">
    <property type="term" value="F:2-amino-4-hydroxy-6-hydroxymethyldihydropteridine diphosphokinase activity"/>
    <property type="evidence" value="ECO:0007669"/>
    <property type="project" value="UniProtKB-EC"/>
</dbReference>
<dbReference type="Proteomes" id="UP000663992">
    <property type="component" value="Unassembled WGS sequence"/>
</dbReference>
<keyword evidence="5 14" id="KW-0808">Transferase</keyword>
<organism evidence="14 15">
    <name type="scientific">Bowmanella yangjiangensis</name>
    <dbReference type="NCBI Taxonomy" id="2811230"/>
    <lineage>
        <taxon>Bacteria</taxon>
        <taxon>Pseudomonadati</taxon>
        <taxon>Pseudomonadota</taxon>
        <taxon>Gammaproteobacteria</taxon>
        <taxon>Alteromonadales</taxon>
        <taxon>Alteromonadaceae</taxon>
        <taxon>Bowmanella</taxon>
    </lineage>
</organism>
<evidence type="ECO:0000256" key="12">
    <source>
        <dbReference type="ARBA" id="ARBA00033413"/>
    </source>
</evidence>
<dbReference type="SUPFAM" id="SSF55083">
    <property type="entry name" value="6-hydroxymethyl-7,8-dihydropterin pyrophosphokinase, HPPK"/>
    <property type="match status" value="1"/>
</dbReference>
<comment type="similarity">
    <text evidence="2">Belongs to the HPPK family.</text>
</comment>
<protein>
    <recommendedName>
        <fullName evidence="4">2-amino-4-hydroxy-6-hydroxymethyldihydropteridine pyrophosphokinase</fullName>
        <ecNumber evidence="3">2.7.6.3</ecNumber>
    </recommendedName>
    <alternativeName>
        <fullName evidence="11">6-hydroxymethyl-7,8-dihydropterin pyrophosphokinase</fullName>
    </alternativeName>
    <alternativeName>
        <fullName evidence="12">7,8-dihydro-6-hydroxymethylpterin-pyrophosphokinase</fullName>
    </alternativeName>
</protein>
<evidence type="ECO:0000256" key="7">
    <source>
        <dbReference type="ARBA" id="ARBA00022777"/>
    </source>
</evidence>
<dbReference type="InterPro" id="IPR035907">
    <property type="entry name" value="Hppk_sf"/>
</dbReference>
<dbReference type="InterPro" id="IPR000550">
    <property type="entry name" value="Hppk"/>
</dbReference>
<evidence type="ECO:0000256" key="9">
    <source>
        <dbReference type="ARBA" id="ARBA00022909"/>
    </source>
</evidence>
<evidence type="ECO:0000256" key="2">
    <source>
        <dbReference type="ARBA" id="ARBA00005810"/>
    </source>
</evidence>
<dbReference type="Pfam" id="PF01288">
    <property type="entry name" value="HPPK"/>
    <property type="match status" value="1"/>
</dbReference>
<dbReference type="PANTHER" id="PTHR43071">
    <property type="entry name" value="2-AMINO-4-HYDROXY-6-HYDROXYMETHYLDIHYDROPTERIDINE PYROPHOSPHOKINASE"/>
    <property type="match status" value="1"/>
</dbReference>
<evidence type="ECO:0000256" key="5">
    <source>
        <dbReference type="ARBA" id="ARBA00022679"/>
    </source>
</evidence>
<dbReference type="EMBL" id="JAFKCS010000025">
    <property type="protein sequence ID" value="MBN7821916.1"/>
    <property type="molecule type" value="Genomic_DNA"/>
</dbReference>
<evidence type="ECO:0000256" key="10">
    <source>
        <dbReference type="ARBA" id="ARBA00029409"/>
    </source>
</evidence>
<comment type="pathway">
    <text evidence="1">Cofactor biosynthesis; tetrahydrofolate biosynthesis; 2-amino-4-hydroxy-6-hydroxymethyl-7,8-dihydropteridine diphosphate from 7,8-dihydroneopterin triphosphate: step 4/4.</text>
</comment>
<evidence type="ECO:0000256" key="8">
    <source>
        <dbReference type="ARBA" id="ARBA00022840"/>
    </source>
</evidence>
<evidence type="ECO:0000313" key="15">
    <source>
        <dbReference type="Proteomes" id="UP000663992"/>
    </source>
</evidence>
<gene>
    <name evidence="14" type="primary">folK</name>
    <name evidence="14" type="ORF">J0A65_18765</name>
</gene>
<keyword evidence="9" id="KW-0289">Folate biosynthesis</keyword>
<dbReference type="EC" id="2.7.6.3" evidence="3"/>
<evidence type="ECO:0000256" key="11">
    <source>
        <dbReference type="ARBA" id="ARBA00029766"/>
    </source>
</evidence>
<dbReference type="CDD" id="cd00483">
    <property type="entry name" value="HPPK"/>
    <property type="match status" value="1"/>
</dbReference>
<keyword evidence="6" id="KW-0547">Nucleotide-binding</keyword>
<name>A0ABS3CXS2_9ALTE</name>
<evidence type="ECO:0000256" key="6">
    <source>
        <dbReference type="ARBA" id="ARBA00022741"/>
    </source>
</evidence>
<keyword evidence="7" id="KW-0418">Kinase</keyword>
<dbReference type="PROSITE" id="PS00794">
    <property type="entry name" value="HPPK"/>
    <property type="match status" value="1"/>
</dbReference>
<evidence type="ECO:0000313" key="14">
    <source>
        <dbReference type="EMBL" id="MBN7821916.1"/>
    </source>
</evidence>
<evidence type="ECO:0000259" key="13">
    <source>
        <dbReference type="PROSITE" id="PS00794"/>
    </source>
</evidence>
<keyword evidence="8" id="KW-0067">ATP-binding</keyword>
<dbReference type="NCBIfam" id="TIGR01498">
    <property type="entry name" value="folK"/>
    <property type="match status" value="1"/>
</dbReference>
<keyword evidence="15" id="KW-1185">Reference proteome</keyword>
<accession>A0ABS3CXS2</accession>
<feature type="domain" description="7,8-dihydro-6-hydroxymethylpterin-pyrophosphokinase" evidence="13">
    <location>
        <begin position="88"/>
        <end position="99"/>
    </location>
</feature>
<dbReference type="PANTHER" id="PTHR43071:SF1">
    <property type="entry name" value="2-AMINO-4-HYDROXY-6-HYDROXYMETHYLDIHYDROPTERIDINE PYROPHOSPHOKINASE"/>
    <property type="match status" value="1"/>
</dbReference>
<evidence type="ECO:0000256" key="1">
    <source>
        <dbReference type="ARBA" id="ARBA00005051"/>
    </source>
</evidence>
<proteinExistence type="inferred from homology"/>
<sequence>MNLCYIGLGSNLSQPQAQLLQALRMLNHPDIGRLVRCSSFYTSKPMGPQDQPDYVNAVAAVETDLSPLDLLRVLQAIENDQGRVRERRWGARTLDLDILLYGQQVIELPDLTVPHYGMADREFVLYPLYEIAPALQMPDGQKLTSLLANCPANGLLTLLDSNQVHDALAVC</sequence>
<dbReference type="Gene3D" id="3.30.70.560">
    <property type="entry name" value="7,8-Dihydro-6-hydroxymethylpterin-pyrophosphokinase HPPK"/>
    <property type="match status" value="1"/>
</dbReference>
<evidence type="ECO:0000256" key="4">
    <source>
        <dbReference type="ARBA" id="ARBA00016218"/>
    </source>
</evidence>
<evidence type="ECO:0000256" key="3">
    <source>
        <dbReference type="ARBA" id="ARBA00013253"/>
    </source>
</evidence>
<comment type="function">
    <text evidence="10">Catalyzes the transfer of pyrophosphate from adenosine triphosphate (ATP) to 6-hydroxymethyl-7,8-dihydropterin, an enzymatic step in folate biosynthesis pathway.</text>
</comment>
<reference evidence="14 15" key="1">
    <citation type="submission" date="2021-03" db="EMBL/GenBank/DDBJ databases">
        <title>novel species isolated from a fishpond in China.</title>
        <authorList>
            <person name="Lu H."/>
            <person name="Cai Z."/>
        </authorList>
    </citation>
    <scope>NUCLEOTIDE SEQUENCE [LARGE SCALE GENOMIC DNA]</scope>
    <source>
        <strain evidence="14 15">Y57</strain>
    </source>
</reference>
<dbReference type="RefSeq" id="WP_206595871.1">
    <property type="nucleotide sequence ID" value="NZ_JAFKCS010000025.1"/>
</dbReference>